<evidence type="ECO:0000256" key="7">
    <source>
        <dbReference type="ARBA" id="ARBA00022982"/>
    </source>
</evidence>
<keyword evidence="7" id="KW-0249">Electron transport</keyword>
<dbReference type="InterPro" id="IPR050619">
    <property type="entry name" value="Flavodoxin"/>
</dbReference>
<reference evidence="9 10" key="1">
    <citation type="submission" date="2019-03" db="EMBL/GenBank/DDBJ databases">
        <authorList>
            <person name="Jensen L."/>
            <person name="Storgaard J."/>
            <person name="Sulaj E."/>
            <person name="Schramm A."/>
            <person name="Marshall I.P.G."/>
        </authorList>
    </citation>
    <scope>NUCLEOTIDE SEQUENCE [LARGE SCALE GENOMIC DNA]</scope>
    <source>
        <strain evidence="9 10">2017H2G3</strain>
    </source>
</reference>
<comment type="cofactor">
    <cofactor evidence="1">
        <name>FMN</name>
        <dbReference type="ChEBI" id="CHEBI:58210"/>
    </cofactor>
</comment>
<dbReference type="AlphaFoldDB" id="A0A4V2NU41"/>
<keyword evidence="10" id="KW-1185">Reference proteome</keyword>
<organism evidence="9 10">
    <name type="scientific">Cytobacillus praedii</name>
    <dbReference type="NCBI Taxonomy" id="1742358"/>
    <lineage>
        <taxon>Bacteria</taxon>
        <taxon>Bacillati</taxon>
        <taxon>Bacillota</taxon>
        <taxon>Bacilli</taxon>
        <taxon>Bacillales</taxon>
        <taxon>Bacillaceae</taxon>
        <taxon>Cytobacillus</taxon>
    </lineage>
</organism>
<dbReference type="OrthoDB" id="9790745at2"/>
<dbReference type="PROSITE" id="PS50902">
    <property type="entry name" value="FLAVODOXIN_LIKE"/>
    <property type="match status" value="1"/>
</dbReference>
<gene>
    <name evidence="9" type="ORF">E0Y62_17520</name>
</gene>
<keyword evidence="4" id="KW-0813">Transport</keyword>
<dbReference type="Proteomes" id="UP000293846">
    <property type="component" value="Unassembled WGS sequence"/>
</dbReference>
<evidence type="ECO:0000256" key="3">
    <source>
        <dbReference type="ARBA" id="ARBA00005267"/>
    </source>
</evidence>
<keyword evidence="6" id="KW-0288">FMN</keyword>
<dbReference type="RefSeq" id="WP_057767970.1">
    <property type="nucleotide sequence ID" value="NZ_CP183326.1"/>
</dbReference>
<comment type="function">
    <text evidence="2">Low-potential electron donor to a number of redox enzymes.</text>
</comment>
<dbReference type="InterPro" id="IPR029039">
    <property type="entry name" value="Flavoprotein-like_sf"/>
</dbReference>
<evidence type="ECO:0000256" key="5">
    <source>
        <dbReference type="ARBA" id="ARBA00022630"/>
    </source>
</evidence>
<dbReference type="STRING" id="1742358.GCA_001439605_00629"/>
<evidence type="ECO:0000256" key="6">
    <source>
        <dbReference type="ARBA" id="ARBA00022643"/>
    </source>
</evidence>
<evidence type="ECO:0000313" key="10">
    <source>
        <dbReference type="Proteomes" id="UP000293846"/>
    </source>
</evidence>
<proteinExistence type="inferred from homology"/>
<feature type="domain" description="Flavodoxin-like" evidence="8">
    <location>
        <begin position="3"/>
        <end position="144"/>
    </location>
</feature>
<dbReference type="EMBL" id="SJTH01000026">
    <property type="protein sequence ID" value="TCJ02803.1"/>
    <property type="molecule type" value="Genomic_DNA"/>
</dbReference>
<evidence type="ECO:0000256" key="1">
    <source>
        <dbReference type="ARBA" id="ARBA00001917"/>
    </source>
</evidence>
<comment type="caution">
    <text evidence="9">The sequence shown here is derived from an EMBL/GenBank/DDBJ whole genome shotgun (WGS) entry which is preliminary data.</text>
</comment>
<evidence type="ECO:0000259" key="8">
    <source>
        <dbReference type="PROSITE" id="PS50902"/>
    </source>
</evidence>
<evidence type="ECO:0000256" key="4">
    <source>
        <dbReference type="ARBA" id="ARBA00022448"/>
    </source>
</evidence>
<dbReference type="Gene3D" id="3.40.50.360">
    <property type="match status" value="1"/>
</dbReference>
<dbReference type="GO" id="GO:0016651">
    <property type="term" value="F:oxidoreductase activity, acting on NAD(P)H"/>
    <property type="evidence" value="ECO:0007669"/>
    <property type="project" value="UniProtKB-ARBA"/>
</dbReference>
<dbReference type="InterPro" id="IPR008254">
    <property type="entry name" value="Flavodoxin/NO_synth"/>
</dbReference>
<dbReference type="SUPFAM" id="SSF52218">
    <property type="entry name" value="Flavoproteins"/>
    <property type="match status" value="1"/>
</dbReference>
<dbReference type="PANTHER" id="PTHR42809:SF1">
    <property type="entry name" value="FLAVODOXIN 1"/>
    <property type="match status" value="1"/>
</dbReference>
<evidence type="ECO:0000313" key="9">
    <source>
        <dbReference type="EMBL" id="TCJ02803.1"/>
    </source>
</evidence>
<dbReference type="GO" id="GO:0010181">
    <property type="term" value="F:FMN binding"/>
    <property type="evidence" value="ECO:0007669"/>
    <property type="project" value="InterPro"/>
</dbReference>
<accession>A0A4V2NU41</accession>
<dbReference type="PANTHER" id="PTHR42809">
    <property type="entry name" value="FLAVODOXIN 2"/>
    <property type="match status" value="1"/>
</dbReference>
<protein>
    <submittedName>
        <fullName evidence="9">Flavodoxin</fullName>
    </submittedName>
</protein>
<comment type="similarity">
    <text evidence="3">Belongs to the flavodoxin family.</text>
</comment>
<evidence type="ECO:0000256" key="2">
    <source>
        <dbReference type="ARBA" id="ARBA00003297"/>
    </source>
</evidence>
<keyword evidence="5" id="KW-0285">Flavoprotein</keyword>
<sequence length="149" mass="16936">MKIGIIYTSVSGNTKELAHLLHELFSRQTIRAHLFHIADFPIHTLSTFDAIAIGTYTWGDGDIPAEMEPLFQEFEKIPQMKMITGVFGTGDSFYPHFCGAVDKFRDLLKINTDLAVTLKIELLLQKQDISKCKRFVELFANRIQTSCHS</sequence>
<name>A0A4V2NU41_9BACI</name>
<dbReference type="Pfam" id="PF00258">
    <property type="entry name" value="Flavodoxin_1"/>
    <property type="match status" value="1"/>
</dbReference>